<accession>A0A6H1U263</accession>
<name>A0A6H1U263_9CYAN</name>
<dbReference type="EMBL" id="CP051167">
    <property type="protein sequence ID" value="QIZ72536.1"/>
    <property type="molecule type" value="Genomic_DNA"/>
</dbReference>
<gene>
    <name evidence="1" type="ORF">HCG48_19685</name>
</gene>
<dbReference type="Proteomes" id="UP000500857">
    <property type="component" value="Chromosome"/>
</dbReference>
<dbReference type="AlphaFoldDB" id="A0A6H1U263"/>
<keyword evidence="2" id="KW-1185">Reference proteome</keyword>
<dbReference type="RefSeq" id="WP_168570684.1">
    <property type="nucleotide sequence ID" value="NZ_CP051167.1"/>
</dbReference>
<evidence type="ECO:0000313" key="1">
    <source>
        <dbReference type="EMBL" id="QIZ72536.1"/>
    </source>
</evidence>
<reference evidence="1 2" key="1">
    <citation type="submission" date="2020-04" db="EMBL/GenBank/DDBJ databases">
        <authorList>
            <person name="Basu S."/>
            <person name="Maruthanayagam V."/>
            <person name="Chakraborty S."/>
            <person name="Pramanik A."/>
            <person name="Mukherjee J."/>
            <person name="Brink B."/>
        </authorList>
    </citation>
    <scope>NUCLEOTIDE SEQUENCE [LARGE SCALE GENOMIC DNA]</scope>
    <source>
        <strain evidence="1 2">AP17</strain>
    </source>
</reference>
<organism evidence="1 2">
    <name type="scientific">Oxynema aestuarii AP17</name>
    <dbReference type="NCBI Taxonomy" id="2064643"/>
    <lineage>
        <taxon>Bacteria</taxon>
        <taxon>Bacillati</taxon>
        <taxon>Cyanobacteriota</taxon>
        <taxon>Cyanophyceae</taxon>
        <taxon>Oscillatoriophycideae</taxon>
        <taxon>Oscillatoriales</taxon>
        <taxon>Oscillatoriaceae</taxon>
        <taxon>Oxynema</taxon>
        <taxon>Oxynema aestuarii</taxon>
    </lineage>
</organism>
<proteinExistence type="predicted"/>
<sequence>MLQTFHDRLDVSETQLEHWLTLSLDEFLALPESQTLLSSLDVELLKETLPTAGQTLAKQLPPFYAWLKNELKLKRVPDSPDHTIKWTIGFLNNQESLQRLVELHRPVPLPALEASIPRLVGTFDAVEEDRVRQEWQKAISALCLVLAIAARSENREAS</sequence>
<evidence type="ECO:0000313" key="2">
    <source>
        <dbReference type="Proteomes" id="UP000500857"/>
    </source>
</evidence>
<protein>
    <submittedName>
        <fullName evidence="1">Uncharacterized protein</fullName>
    </submittedName>
</protein>
<dbReference type="KEGG" id="oxy:HCG48_19685"/>